<gene>
    <name evidence="4" type="ordered locus">Belba_0339</name>
</gene>
<sequence length="363" mass="39928">MNNLDKKDKYLGCILGGAIGDALGAPIEFLNHESIISKYGDSGVQSYVEYPNGKGEFTDDTQMLLFTAEGLLRAKHRAVLKGIGGAQTQITYYSYLRWLNTQGLKISKMNDLSGFEEGWLIKRKELYKRRSPGGTCISSLQSGEMGTFEKPINDSKGCGTVMRIAPAGLIFSHDREVAFEEGAKICAITHGHTSGYLSGGLLSAIIADISNGLDLQASISNGLEILKRWKGHEEVYDSIKLALDIHRSYINKDISNLEIKMIGEGWVAEEALAISLLCSLHYQNDFKKAVVTAINHSGDSDSTGAITGNIVGLIVGKNQIPQDWKDNLMFKDIVEEIGVDLAIGCKSYYDFPDEKWHLKYPGY</sequence>
<dbReference type="STRING" id="866536.Belba_0339"/>
<keyword evidence="3" id="KW-0460">Magnesium</keyword>
<dbReference type="KEGG" id="bbd:Belba_0339"/>
<dbReference type="SUPFAM" id="SSF101478">
    <property type="entry name" value="ADP-ribosylglycohydrolase"/>
    <property type="match status" value="1"/>
</dbReference>
<dbReference type="AlphaFoldDB" id="I3Z184"/>
<evidence type="ECO:0000313" key="5">
    <source>
        <dbReference type="Proteomes" id="UP000006050"/>
    </source>
</evidence>
<feature type="binding site" evidence="3">
    <location>
        <position position="301"/>
    </location>
    <ligand>
        <name>Mg(2+)</name>
        <dbReference type="ChEBI" id="CHEBI:18420"/>
        <label>1</label>
    </ligand>
</feature>
<protein>
    <submittedName>
        <fullName evidence="4">ADP-ribosylglycohydrolase</fullName>
    </submittedName>
</protein>
<dbReference type="RefSeq" id="WP_014771017.1">
    <property type="nucleotide sequence ID" value="NC_018010.1"/>
</dbReference>
<dbReference type="EMBL" id="CP003281">
    <property type="protein sequence ID" value="AFL83002.1"/>
    <property type="molecule type" value="Genomic_DNA"/>
</dbReference>
<accession>I3Z184</accession>
<evidence type="ECO:0000256" key="2">
    <source>
        <dbReference type="ARBA" id="ARBA00022801"/>
    </source>
</evidence>
<feature type="binding site" evidence="3">
    <location>
        <position position="58"/>
    </location>
    <ligand>
        <name>Mg(2+)</name>
        <dbReference type="ChEBI" id="CHEBI:18420"/>
        <label>1</label>
    </ligand>
</feature>
<dbReference type="Pfam" id="PF03747">
    <property type="entry name" value="ADP_ribosyl_GH"/>
    <property type="match status" value="1"/>
</dbReference>
<feature type="binding site" evidence="3">
    <location>
        <position position="299"/>
    </location>
    <ligand>
        <name>Mg(2+)</name>
        <dbReference type="ChEBI" id="CHEBI:18420"/>
        <label>1</label>
    </ligand>
</feature>
<feature type="binding site" evidence="3">
    <location>
        <position position="302"/>
    </location>
    <ligand>
        <name>Mg(2+)</name>
        <dbReference type="ChEBI" id="CHEBI:18420"/>
        <label>2</label>
    </ligand>
</feature>
<dbReference type="Proteomes" id="UP000006050">
    <property type="component" value="Chromosome"/>
</dbReference>
<dbReference type="OrthoDB" id="825894at2"/>
<dbReference type="HOGENOM" id="CLU_024566_7_1_10"/>
<keyword evidence="5" id="KW-1185">Reference proteome</keyword>
<evidence type="ECO:0000313" key="4">
    <source>
        <dbReference type="EMBL" id="AFL83002.1"/>
    </source>
</evidence>
<evidence type="ECO:0000256" key="3">
    <source>
        <dbReference type="PIRSR" id="PIRSR605502-1"/>
    </source>
</evidence>
<keyword evidence="3" id="KW-0479">Metal-binding</keyword>
<feature type="binding site" evidence="3">
    <location>
        <position position="59"/>
    </location>
    <ligand>
        <name>Mg(2+)</name>
        <dbReference type="ChEBI" id="CHEBI:18420"/>
        <label>1</label>
    </ligand>
</feature>
<dbReference type="InterPro" id="IPR050792">
    <property type="entry name" value="ADP-ribosylglycohydrolase"/>
</dbReference>
<dbReference type="GO" id="GO:0016787">
    <property type="term" value="F:hydrolase activity"/>
    <property type="evidence" value="ECO:0007669"/>
    <property type="project" value="UniProtKB-KW"/>
</dbReference>
<name>I3Z184_BELBD</name>
<proteinExistence type="inferred from homology"/>
<dbReference type="GO" id="GO:0046872">
    <property type="term" value="F:metal ion binding"/>
    <property type="evidence" value="ECO:0007669"/>
    <property type="project" value="UniProtKB-KW"/>
</dbReference>
<feature type="binding site" evidence="3">
    <location>
        <position position="60"/>
    </location>
    <ligand>
        <name>Mg(2+)</name>
        <dbReference type="ChEBI" id="CHEBI:18420"/>
        <label>1</label>
    </ligand>
</feature>
<dbReference type="eggNOG" id="COG1397">
    <property type="taxonomic scope" value="Bacteria"/>
</dbReference>
<evidence type="ECO:0000256" key="1">
    <source>
        <dbReference type="ARBA" id="ARBA00010702"/>
    </source>
</evidence>
<dbReference type="InterPro" id="IPR005502">
    <property type="entry name" value="Ribosyl_crysJ1"/>
</dbReference>
<dbReference type="PANTHER" id="PTHR16222">
    <property type="entry name" value="ADP-RIBOSYLGLYCOHYDROLASE"/>
    <property type="match status" value="1"/>
</dbReference>
<keyword evidence="2 4" id="KW-0378">Hydrolase</keyword>
<organism evidence="4 5">
    <name type="scientific">Belliella baltica (strain DSM 15883 / CIP 108006 / LMG 21964 / BA134)</name>
    <dbReference type="NCBI Taxonomy" id="866536"/>
    <lineage>
        <taxon>Bacteria</taxon>
        <taxon>Pseudomonadati</taxon>
        <taxon>Bacteroidota</taxon>
        <taxon>Cytophagia</taxon>
        <taxon>Cytophagales</taxon>
        <taxon>Cyclobacteriaceae</taxon>
        <taxon>Belliella</taxon>
    </lineage>
</organism>
<dbReference type="Gene3D" id="1.10.4080.10">
    <property type="entry name" value="ADP-ribosylation/Crystallin J1"/>
    <property type="match status" value="1"/>
</dbReference>
<comment type="cofactor">
    <cofactor evidence="3">
        <name>Mg(2+)</name>
        <dbReference type="ChEBI" id="CHEBI:18420"/>
    </cofactor>
    <text evidence="3">Binds 2 magnesium ions per subunit.</text>
</comment>
<dbReference type="InterPro" id="IPR036705">
    <property type="entry name" value="Ribosyl_crysJ1_sf"/>
</dbReference>
<comment type="similarity">
    <text evidence="1">Belongs to the ADP-ribosylglycohydrolase family.</text>
</comment>
<reference evidence="5" key="1">
    <citation type="submission" date="2012-06" db="EMBL/GenBank/DDBJ databases">
        <title>The complete genome of Belliella baltica DSM 15883.</title>
        <authorList>
            <person name="Lucas S."/>
            <person name="Copeland A."/>
            <person name="Lapidus A."/>
            <person name="Goodwin L."/>
            <person name="Pitluck S."/>
            <person name="Peters L."/>
            <person name="Mikhailova N."/>
            <person name="Davenport K."/>
            <person name="Kyrpides N."/>
            <person name="Mavromatis K."/>
            <person name="Pagani I."/>
            <person name="Ivanova N."/>
            <person name="Ovchinnikova G."/>
            <person name="Zeytun A."/>
            <person name="Detter J.C."/>
            <person name="Han C."/>
            <person name="Land M."/>
            <person name="Hauser L."/>
            <person name="Markowitz V."/>
            <person name="Cheng J.-F."/>
            <person name="Hugenholtz P."/>
            <person name="Woyke T."/>
            <person name="Wu D."/>
            <person name="Tindall B."/>
            <person name="Pomrenke H."/>
            <person name="Brambilla E."/>
            <person name="Klenk H.-P."/>
            <person name="Eisen J.A."/>
        </authorList>
    </citation>
    <scope>NUCLEOTIDE SEQUENCE [LARGE SCALE GENOMIC DNA]</scope>
    <source>
        <strain evidence="5">DSM 15883 / CIP 108006 / LMG 21964 / BA134</strain>
    </source>
</reference>
<dbReference type="PANTHER" id="PTHR16222:SF24">
    <property type="entry name" value="ADP-RIBOSYLHYDROLASE ARH3"/>
    <property type="match status" value="1"/>
</dbReference>